<evidence type="ECO:0000313" key="11">
    <source>
        <dbReference type="Proteomes" id="UP000094389"/>
    </source>
</evidence>
<dbReference type="RefSeq" id="XP_020069465.1">
    <property type="nucleotide sequence ID" value="XM_020213783.1"/>
</dbReference>
<keyword evidence="5" id="KW-0067">ATP-binding</keyword>
<accession>A0A1E4RYU1</accession>
<dbReference type="STRING" id="983966.A0A1E4RYU1"/>
<keyword evidence="11" id="KW-1185">Reference proteome</keyword>
<feature type="domain" description="Orc1-like AAA ATPase" evidence="7">
    <location>
        <begin position="5"/>
        <end position="147"/>
    </location>
</feature>
<reference evidence="10 11" key="1">
    <citation type="journal article" date="2016" name="Proc. Natl. Acad. Sci. U.S.A.">
        <title>Comparative genomics of biotechnologically important yeasts.</title>
        <authorList>
            <person name="Riley R."/>
            <person name="Haridas S."/>
            <person name="Wolfe K.H."/>
            <person name="Lopes M.R."/>
            <person name="Hittinger C.T."/>
            <person name="Goeker M."/>
            <person name="Salamov A.A."/>
            <person name="Wisecaver J.H."/>
            <person name="Long T.M."/>
            <person name="Calvey C.H."/>
            <person name="Aerts A.L."/>
            <person name="Barry K.W."/>
            <person name="Choi C."/>
            <person name="Clum A."/>
            <person name="Coughlan A.Y."/>
            <person name="Deshpande S."/>
            <person name="Douglass A.P."/>
            <person name="Hanson S.J."/>
            <person name="Klenk H.-P."/>
            <person name="LaButti K.M."/>
            <person name="Lapidus A."/>
            <person name="Lindquist E.A."/>
            <person name="Lipzen A.M."/>
            <person name="Meier-Kolthoff J.P."/>
            <person name="Ohm R.A."/>
            <person name="Otillar R.P."/>
            <person name="Pangilinan J.L."/>
            <person name="Peng Y."/>
            <person name="Rokas A."/>
            <person name="Rosa C.A."/>
            <person name="Scheuner C."/>
            <person name="Sibirny A.A."/>
            <person name="Slot J.C."/>
            <person name="Stielow J.B."/>
            <person name="Sun H."/>
            <person name="Kurtzman C.P."/>
            <person name="Blackwell M."/>
            <person name="Grigoriev I.V."/>
            <person name="Jeffries T.W."/>
        </authorList>
    </citation>
    <scope>NUCLEOTIDE SEQUENCE [LARGE SCALE GENOMIC DNA]</scope>
    <source>
        <strain evidence="11">ATCC 18201 / CBS 1600 / BCRC 20928 / JCM 3617 / NBRC 0987 / NRRL Y-1542</strain>
    </source>
</reference>
<gene>
    <name evidence="10" type="ORF">CYBJADRAFT_163603</name>
</gene>
<dbReference type="GO" id="GO:0005664">
    <property type="term" value="C:nuclear origin of replication recognition complex"/>
    <property type="evidence" value="ECO:0007669"/>
    <property type="project" value="TreeGrafter"/>
</dbReference>
<feature type="domain" description="ORC5 lid" evidence="9">
    <location>
        <begin position="206"/>
        <end position="259"/>
    </location>
</feature>
<dbReference type="InterPro" id="IPR048866">
    <property type="entry name" value="ORC5_lid"/>
</dbReference>
<sequence>MSIRERDQQLGLLRAFLTSSRETAPNSLILQGPTSTGKSIVLKQVLDQLPVKFSIIHCDECVSYKILWKKILQSVQLDSGLIQKDELSYDALATTNFQTFIKQMSVFLEDYHYDELHYVVLDRSDQIMDDIEVLFKNFIKLQEVSPLKNLSFIFVTRTIPSCITTSSTPVIIFPSYSGDELIRILGSAPLCRFNVEVEGKVLERFWKQYVKLVVEMYSSYTNNIMVLKLILTRIWPIFVQPIEEGELKPNEFLTLYRRNYKAIGSDYVISSSLDTEWDDEENEHQSSNLPTISKYILISTYIASYSESKSDWTMFSRLKDYHRKKTFRRSTRSSNRVNQRLLDASYFDLERALAILQAIYTIETGSNLHTDIDIMTQVANLSSMKLLLKSNNNDFISAKTKWKINCSFEYVKSLADDLNFPIDHYLTE</sequence>
<comment type="subcellular location">
    <subcellularLocation>
        <location evidence="1">Nucleus</location>
    </subcellularLocation>
</comment>
<organism evidence="10 11">
    <name type="scientific">Cyberlindnera jadinii (strain ATCC 18201 / CBS 1600 / BCRC 20928 / JCM 3617 / NBRC 0987 / NRRL Y-1542)</name>
    <name type="common">Torula yeast</name>
    <name type="synonym">Candida utilis</name>
    <dbReference type="NCBI Taxonomy" id="983966"/>
    <lineage>
        <taxon>Eukaryota</taxon>
        <taxon>Fungi</taxon>
        <taxon>Dikarya</taxon>
        <taxon>Ascomycota</taxon>
        <taxon>Saccharomycotina</taxon>
        <taxon>Saccharomycetes</taxon>
        <taxon>Phaffomycetales</taxon>
        <taxon>Phaffomycetaceae</taxon>
        <taxon>Cyberlindnera</taxon>
    </lineage>
</organism>
<evidence type="ECO:0000256" key="1">
    <source>
        <dbReference type="ARBA" id="ARBA00004123"/>
    </source>
</evidence>
<proteinExistence type="inferred from homology"/>
<evidence type="ECO:0000259" key="8">
    <source>
        <dbReference type="Pfam" id="PF14630"/>
    </source>
</evidence>
<dbReference type="Pfam" id="PF13191">
    <property type="entry name" value="AAA_16"/>
    <property type="match status" value="1"/>
</dbReference>
<keyword evidence="6" id="KW-0539">Nucleus</keyword>
<keyword evidence="3" id="KW-0235">DNA replication</keyword>
<evidence type="ECO:0000313" key="10">
    <source>
        <dbReference type="EMBL" id="ODV72426.1"/>
    </source>
</evidence>
<name>A0A1E4RYU1_CYBJN</name>
<dbReference type="EMBL" id="KV453935">
    <property type="protein sequence ID" value="ODV72426.1"/>
    <property type="molecule type" value="Genomic_DNA"/>
</dbReference>
<dbReference type="AlphaFoldDB" id="A0A1E4RYU1"/>
<evidence type="ECO:0000256" key="4">
    <source>
        <dbReference type="ARBA" id="ARBA00022741"/>
    </source>
</evidence>
<dbReference type="Pfam" id="PF21639">
    <property type="entry name" value="ORC5_lid"/>
    <property type="match status" value="1"/>
</dbReference>
<evidence type="ECO:0000256" key="5">
    <source>
        <dbReference type="ARBA" id="ARBA00022840"/>
    </source>
</evidence>
<dbReference type="SUPFAM" id="SSF52540">
    <property type="entry name" value="P-loop containing nucleoside triphosphate hydrolases"/>
    <property type="match status" value="1"/>
</dbReference>
<evidence type="ECO:0000256" key="6">
    <source>
        <dbReference type="ARBA" id="ARBA00023242"/>
    </source>
</evidence>
<dbReference type="InterPro" id="IPR041664">
    <property type="entry name" value="AAA_16"/>
</dbReference>
<feature type="domain" description="Origin recognition complex subunit 5 C-terminal" evidence="8">
    <location>
        <begin position="289"/>
        <end position="426"/>
    </location>
</feature>
<dbReference type="OMA" id="AYICSYL"/>
<evidence type="ECO:0000259" key="9">
    <source>
        <dbReference type="Pfam" id="PF21639"/>
    </source>
</evidence>
<dbReference type="GO" id="GO:0003688">
    <property type="term" value="F:DNA replication origin binding"/>
    <property type="evidence" value="ECO:0007669"/>
    <property type="project" value="TreeGrafter"/>
</dbReference>
<evidence type="ECO:0000256" key="2">
    <source>
        <dbReference type="ARBA" id="ARBA00006269"/>
    </source>
</evidence>
<dbReference type="PANTHER" id="PTHR12705">
    <property type="entry name" value="ORIGIN RECOGNITION COMPLEX SUBUNIT 5"/>
    <property type="match status" value="1"/>
</dbReference>
<evidence type="ECO:0000256" key="3">
    <source>
        <dbReference type="ARBA" id="ARBA00022705"/>
    </source>
</evidence>
<dbReference type="GO" id="GO:0006270">
    <property type="term" value="P:DNA replication initiation"/>
    <property type="evidence" value="ECO:0007669"/>
    <property type="project" value="TreeGrafter"/>
</dbReference>
<dbReference type="InterPro" id="IPR027417">
    <property type="entry name" value="P-loop_NTPase"/>
</dbReference>
<dbReference type="InterPro" id="IPR020796">
    <property type="entry name" value="ORC5"/>
</dbReference>
<comment type="similarity">
    <text evidence="2">Belongs to the ORC5 family.</text>
</comment>
<dbReference type="PANTHER" id="PTHR12705:SF0">
    <property type="entry name" value="ORIGIN RECOGNITION COMPLEX SUBUNIT 5"/>
    <property type="match status" value="1"/>
</dbReference>
<protein>
    <submittedName>
        <fullName evidence="10">Uncharacterized protein</fullName>
    </submittedName>
</protein>
<dbReference type="OrthoDB" id="365981at2759"/>
<dbReference type="Pfam" id="PF14630">
    <property type="entry name" value="ORC5_C"/>
    <property type="match status" value="1"/>
</dbReference>
<dbReference type="Proteomes" id="UP000094389">
    <property type="component" value="Unassembled WGS sequence"/>
</dbReference>
<dbReference type="GeneID" id="30988179"/>
<dbReference type="Gene3D" id="3.40.50.300">
    <property type="entry name" value="P-loop containing nucleotide triphosphate hydrolases"/>
    <property type="match status" value="1"/>
</dbReference>
<dbReference type="InterPro" id="IPR047088">
    <property type="entry name" value="ORC5_C"/>
</dbReference>
<evidence type="ECO:0000259" key="7">
    <source>
        <dbReference type="Pfam" id="PF13191"/>
    </source>
</evidence>
<keyword evidence="4" id="KW-0547">Nucleotide-binding</keyword>